<organism evidence="2">
    <name type="scientific">bioreactor metagenome</name>
    <dbReference type="NCBI Taxonomy" id="1076179"/>
    <lineage>
        <taxon>unclassified sequences</taxon>
        <taxon>metagenomes</taxon>
        <taxon>ecological metagenomes</taxon>
    </lineage>
</organism>
<gene>
    <name evidence="2" type="ORF">SDC9_170994</name>
</gene>
<feature type="region of interest" description="Disordered" evidence="1">
    <location>
        <begin position="88"/>
        <end position="107"/>
    </location>
</feature>
<reference evidence="2" key="1">
    <citation type="submission" date="2019-08" db="EMBL/GenBank/DDBJ databases">
        <authorList>
            <person name="Kucharzyk K."/>
            <person name="Murdoch R.W."/>
            <person name="Higgins S."/>
            <person name="Loffler F."/>
        </authorList>
    </citation>
    <scope>NUCLEOTIDE SEQUENCE</scope>
</reference>
<name>A0A645GC85_9ZZZZ</name>
<protein>
    <submittedName>
        <fullName evidence="2">Uncharacterized protein</fullName>
    </submittedName>
</protein>
<comment type="caution">
    <text evidence="2">The sequence shown here is derived from an EMBL/GenBank/DDBJ whole genome shotgun (WGS) entry which is preliminary data.</text>
</comment>
<accession>A0A645GC85</accession>
<proteinExistence type="predicted"/>
<evidence type="ECO:0000256" key="1">
    <source>
        <dbReference type="SAM" id="MobiDB-lite"/>
    </source>
</evidence>
<evidence type="ECO:0000313" key="2">
    <source>
        <dbReference type="EMBL" id="MPN23602.1"/>
    </source>
</evidence>
<dbReference type="EMBL" id="VSSQ01072161">
    <property type="protein sequence ID" value="MPN23602.1"/>
    <property type="molecule type" value="Genomic_DNA"/>
</dbReference>
<sequence length="111" mass="11405">MHLLGGDQGEAFIEVEAHLIAEHAARARARAVGLGHAVLEHMAHKGFVLAAHGAQGAGAGVHGAKSGQRLAKTGCAGSVHKVPQLLKRVGPQGRDSRSVPRAGACRVARCQ</sequence>
<dbReference type="AlphaFoldDB" id="A0A645GC85"/>